<evidence type="ECO:0000313" key="2">
    <source>
        <dbReference type="EMBL" id="KAK3867279.1"/>
    </source>
</evidence>
<reference evidence="2" key="1">
    <citation type="submission" date="2023-10" db="EMBL/GenBank/DDBJ databases">
        <title>Genome assemblies of two species of porcelain crab, Petrolisthes cinctipes and Petrolisthes manimaculis (Anomura: Porcellanidae).</title>
        <authorList>
            <person name="Angst P."/>
        </authorList>
    </citation>
    <scope>NUCLEOTIDE SEQUENCE</scope>
    <source>
        <strain evidence="2">PB745_01</strain>
        <tissue evidence="2">Gill</tissue>
    </source>
</reference>
<organism evidence="2 3">
    <name type="scientific">Petrolisthes cinctipes</name>
    <name type="common">Flat porcelain crab</name>
    <dbReference type="NCBI Taxonomy" id="88211"/>
    <lineage>
        <taxon>Eukaryota</taxon>
        <taxon>Metazoa</taxon>
        <taxon>Ecdysozoa</taxon>
        <taxon>Arthropoda</taxon>
        <taxon>Crustacea</taxon>
        <taxon>Multicrustacea</taxon>
        <taxon>Malacostraca</taxon>
        <taxon>Eumalacostraca</taxon>
        <taxon>Eucarida</taxon>
        <taxon>Decapoda</taxon>
        <taxon>Pleocyemata</taxon>
        <taxon>Anomura</taxon>
        <taxon>Galatheoidea</taxon>
        <taxon>Porcellanidae</taxon>
        <taxon>Petrolisthes</taxon>
    </lineage>
</organism>
<dbReference type="AlphaFoldDB" id="A0AAE1K8W5"/>
<feature type="compositionally biased region" description="Basic and acidic residues" evidence="1">
    <location>
        <begin position="1"/>
        <end position="15"/>
    </location>
</feature>
<dbReference type="Proteomes" id="UP001286313">
    <property type="component" value="Unassembled WGS sequence"/>
</dbReference>
<dbReference type="EMBL" id="JAWQEG010003246">
    <property type="protein sequence ID" value="KAK3867279.1"/>
    <property type="molecule type" value="Genomic_DNA"/>
</dbReference>
<feature type="region of interest" description="Disordered" evidence="1">
    <location>
        <begin position="1"/>
        <end position="20"/>
    </location>
</feature>
<evidence type="ECO:0000256" key="1">
    <source>
        <dbReference type="SAM" id="MobiDB-lite"/>
    </source>
</evidence>
<sequence>MKLGEKSKERGKANGDDNPLTFSYSEVYPNSIISPFLGCLSDSQGFLSSRRKKAPHTSLHTSSTSHRIHIPLHTSHRLHQPHSTPHPPHIGSTYLFTPHIASTYHSTPHPPHIGSTYLFAPHIGSTYLSSHTSSHLTPHIASSYLSSHTSSHLT</sequence>
<comment type="caution">
    <text evidence="2">The sequence shown here is derived from an EMBL/GenBank/DDBJ whole genome shotgun (WGS) entry which is preliminary data.</text>
</comment>
<keyword evidence="3" id="KW-1185">Reference proteome</keyword>
<accession>A0AAE1K8W5</accession>
<protein>
    <submittedName>
        <fullName evidence="2">Uncharacterized protein</fullName>
    </submittedName>
</protein>
<proteinExistence type="predicted"/>
<name>A0AAE1K8W5_PETCI</name>
<gene>
    <name evidence="2" type="ORF">Pcinc_027253</name>
</gene>
<evidence type="ECO:0000313" key="3">
    <source>
        <dbReference type="Proteomes" id="UP001286313"/>
    </source>
</evidence>